<comment type="caution">
    <text evidence="3">The sequence shown here is derived from an EMBL/GenBank/DDBJ whole genome shotgun (WGS) entry which is preliminary data.</text>
</comment>
<keyword evidence="4" id="KW-1185">Reference proteome</keyword>
<evidence type="ECO:0008006" key="5">
    <source>
        <dbReference type="Google" id="ProtNLM"/>
    </source>
</evidence>
<feature type="transmembrane region" description="Helical" evidence="2">
    <location>
        <begin position="20"/>
        <end position="41"/>
    </location>
</feature>
<evidence type="ECO:0000256" key="2">
    <source>
        <dbReference type="SAM" id="Phobius"/>
    </source>
</evidence>
<protein>
    <recommendedName>
        <fullName evidence="5">Integral membrane protein</fullName>
    </recommendedName>
</protein>
<evidence type="ECO:0000313" key="3">
    <source>
        <dbReference type="EMBL" id="GFH75575.1"/>
    </source>
</evidence>
<evidence type="ECO:0000256" key="1">
    <source>
        <dbReference type="SAM" id="MobiDB-lite"/>
    </source>
</evidence>
<proteinExistence type="predicted"/>
<dbReference type="Proteomes" id="UP000480804">
    <property type="component" value="Unassembled WGS sequence"/>
</dbReference>
<feature type="region of interest" description="Disordered" evidence="1">
    <location>
        <begin position="166"/>
        <end position="195"/>
    </location>
</feature>
<gene>
    <name evidence="3" type="ORF">Sgou_02450</name>
</gene>
<feature type="transmembrane region" description="Helical" evidence="2">
    <location>
        <begin position="105"/>
        <end position="133"/>
    </location>
</feature>
<name>A0ABQ1CZK4_9ACTN</name>
<reference evidence="3 4" key="1">
    <citation type="submission" date="2020-02" db="EMBL/GenBank/DDBJ databases">
        <title>Whole genome shotgun sequence of Streptomyces gougerotii NBRC 13043.</title>
        <authorList>
            <person name="Ichikawa N."/>
            <person name="Komaki H."/>
            <person name="Tamura T."/>
        </authorList>
    </citation>
    <scope>NUCLEOTIDE SEQUENCE [LARGE SCALE GENOMIC DNA]</scope>
    <source>
        <strain evidence="3 4">NBRC 13043</strain>
    </source>
</reference>
<keyword evidence="2" id="KW-0472">Membrane</keyword>
<accession>A0ABQ1CZK4</accession>
<evidence type="ECO:0000313" key="4">
    <source>
        <dbReference type="Proteomes" id="UP000480804"/>
    </source>
</evidence>
<dbReference type="EMBL" id="BLLO01000006">
    <property type="protein sequence ID" value="GFH75575.1"/>
    <property type="molecule type" value="Genomic_DNA"/>
</dbReference>
<organism evidence="3 4">
    <name type="scientific">Streptomyces gougerotii</name>
    <dbReference type="NCBI Taxonomy" id="53448"/>
    <lineage>
        <taxon>Bacteria</taxon>
        <taxon>Bacillati</taxon>
        <taxon>Actinomycetota</taxon>
        <taxon>Actinomycetes</taxon>
        <taxon>Kitasatosporales</taxon>
        <taxon>Streptomycetaceae</taxon>
        <taxon>Streptomyces</taxon>
        <taxon>Streptomyces diastaticus group</taxon>
    </lineage>
</organism>
<keyword evidence="2" id="KW-0812">Transmembrane</keyword>
<keyword evidence="2" id="KW-1133">Transmembrane helix</keyword>
<feature type="transmembrane region" description="Helical" evidence="2">
    <location>
        <begin position="50"/>
        <end position="69"/>
    </location>
</feature>
<sequence>MKEERELRGGARGLVRVAVVQRAGAAPLWWLGVVAAGAGLVPDGLTGRRIGVLAGALLFLSAAALVTLVRGGRAAALAEHAVRAARSDVLQARSVTVRNWRRGHAWWLALAFAAALGSAFALPAAGGMLLAGWGTGLWLRARRTGRVEESHDALLWTTADALGRGGGDPLGAKATRLRTTGSRAGDATPGGGRRR</sequence>